<feature type="compositionally biased region" description="Polar residues" evidence="1">
    <location>
        <begin position="1"/>
        <end position="16"/>
    </location>
</feature>
<reference evidence="2" key="1">
    <citation type="submission" date="2017-05" db="UniProtKB">
        <authorList>
            <consortium name="EnsemblMetazoa"/>
        </authorList>
    </citation>
    <scope>IDENTIFICATION</scope>
</reference>
<dbReference type="AlphaFoldDB" id="A0A1X7V9V6"/>
<feature type="compositionally biased region" description="Acidic residues" evidence="1">
    <location>
        <begin position="49"/>
        <end position="65"/>
    </location>
</feature>
<evidence type="ECO:0000256" key="1">
    <source>
        <dbReference type="SAM" id="MobiDB-lite"/>
    </source>
</evidence>
<feature type="compositionally biased region" description="Acidic residues" evidence="1">
    <location>
        <begin position="73"/>
        <end position="89"/>
    </location>
</feature>
<sequence>MASQQSTLSNYVNLSRLSSSQTDSLELSSKIPRVHEQKEVEHDLSSLSENEDQESDSVSDNEIQEESGNGFQEESEDEFDKEESSELSEEQLGSEMYYDSWCNESCCL</sequence>
<dbReference type="EnsemblMetazoa" id="Aqu2.1.36302_001">
    <property type="protein sequence ID" value="Aqu2.1.36302_001"/>
    <property type="gene ID" value="Aqu2.1.36302"/>
</dbReference>
<accession>A0A1X7V9V6</accession>
<feature type="region of interest" description="Disordered" evidence="1">
    <location>
        <begin position="1"/>
        <end position="94"/>
    </location>
</feature>
<feature type="compositionally biased region" description="Low complexity" evidence="1">
    <location>
        <begin position="17"/>
        <end position="29"/>
    </location>
</feature>
<protein>
    <submittedName>
        <fullName evidence="2">Uncharacterized protein</fullName>
    </submittedName>
</protein>
<evidence type="ECO:0000313" key="2">
    <source>
        <dbReference type="EnsemblMetazoa" id="Aqu2.1.36302_001"/>
    </source>
</evidence>
<name>A0A1X7V9V6_AMPQE</name>
<feature type="compositionally biased region" description="Basic and acidic residues" evidence="1">
    <location>
        <begin position="33"/>
        <end position="44"/>
    </location>
</feature>
<organism evidence="2">
    <name type="scientific">Amphimedon queenslandica</name>
    <name type="common">Sponge</name>
    <dbReference type="NCBI Taxonomy" id="400682"/>
    <lineage>
        <taxon>Eukaryota</taxon>
        <taxon>Metazoa</taxon>
        <taxon>Porifera</taxon>
        <taxon>Demospongiae</taxon>
        <taxon>Heteroscleromorpha</taxon>
        <taxon>Haplosclerida</taxon>
        <taxon>Niphatidae</taxon>
        <taxon>Amphimedon</taxon>
    </lineage>
</organism>
<proteinExistence type="predicted"/>
<dbReference type="InParanoid" id="A0A1X7V9V6"/>